<keyword evidence="1" id="KW-0808">Transferase</keyword>
<keyword evidence="1" id="KW-0328">Glycosyltransferase</keyword>
<name>A0ACB7U9X0_DIOAL</name>
<protein>
    <submittedName>
        <fullName evidence="1">7-deoxyloganetic acid glucosyltransferase protein</fullName>
        <ecNumber evidence="1">2.4.1.323</ecNumber>
    </submittedName>
</protein>
<evidence type="ECO:0000313" key="2">
    <source>
        <dbReference type="Proteomes" id="UP000827976"/>
    </source>
</evidence>
<evidence type="ECO:0000313" key="1">
    <source>
        <dbReference type="EMBL" id="KAH7657045.1"/>
    </source>
</evidence>
<dbReference type="Proteomes" id="UP000827976">
    <property type="component" value="Chromosome 18"/>
</dbReference>
<accession>A0ACB7U9X0</accession>
<gene>
    <name evidence="1" type="ORF">IHE45_18G115300</name>
</gene>
<comment type="caution">
    <text evidence="1">The sequence shown here is derived from an EMBL/GenBank/DDBJ whole genome shotgun (WGS) entry which is preliminary data.</text>
</comment>
<sequence length="489" mass="54906">MNGGGTRNRGREEYMKMVAHVVLFPFPAQGHINCMLKLADLLSTSDLHITFLNTHHNHNRLSCFSSAFARLSLRPHFRFLSIPDGLPDDDPRSATALWDLDDSLRTRSGDHLRQLLTSCRQDGWPQITCVLVDSVMPFAIEPVVDLGIPAIIFRTASACSLWAYHCIPKLIETGELPFPDEPDMDEKIQGVAGMESFLRRRDLPSFCRETGDLASSRALQMVSRAVENVNRARAIILNTCESLEGPVLHHIRSSVCPTIFAIGPLHQLLARAHQYSKEQQLSGNLWLEDRTCMAWLDTQPKGSVVYVSFGSFTVMALDELLEFWHGLVNSGHPFLWVIRPDLVDGVERSSTSTELLLEGTIKRGFIIEWAPQEEVLAHPAVGCFLTHSGWNSTLDSVVVGVPMICWPFFADQQINSRFVSEVWGIGLDMKDMTGREVVEMMVRRVMEGEEGKELKQSALVMAELAKRSVQEDGSSYLQFQSLLHYINSL</sequence>
<organism evidence="1 2">
    <name type="scientific">Dioscorea alata</name>
    <name type="common">Purple yam</name>
    <dbReference type="NCBI Taxonomy" id="55571"/>
    <lineage>
        <taxon>Eukaryota</taxon>
        <taxon>Viridiplantae</taxon>
        <taxon>Streptophyta</taxon>
        <taxon>Embryophyta</taxon>
        <taxon>Tracheophyta</taxon>
        <taxon>Spermatophyta</taxon>
        <taxon>Magnoliopsida</taxon>
        <taxon>Liliopsida</taxon>
        <taxon>Dioscoreales</taxon>
        <taxon>Dioscoreaceae</taxon>
        <taxon>Dioscorea</taxon>
    </lineage>
</organism>
<dbReference type="EC" id="2.4.1.323" evidence="1"/>
<proteinExistence type="predicted"/>
<reference evidence="2" key="1">
    <citation type="journal article" date="2022" name="Nat. Commun.">
        <title>Chromosome evolution and the genetic basis of agronomically important traits in greater yam.</title>
        <authorList>
            <person name="Bredeson J.V."/>
            <person name="Lyons J.B."/>
            <person name="Oniyinde I.O."/>
            <person name="Okereke N.R."/>
            <person name="Kolade O."/>
            <person name="Nnabue I."/>
            <person name="Nwadili C.O."/>
            <person name="Hribova E."/>
            <person name="Parker M."/>
            <person name="Nwogha J."/>
            <person name="Shu S."/>
            <person name="Carlson J."/>
            <person name="Kariba R."/>
            <person name="Muthemba S."/>
            <person name="Knop K."/>
            <person name="Barton G.J."/>
            <person name="Sherwood A.V."/>
            <person name="Lopez-Montes A."/>
            <person name="Asiedu R."/>
            <person name="Jamnadass R."/>
            <person name="Muchugi A."/>
            <person name="Goodstein D."/>
            <person name="Egesi C.N."/>
            <person name="Featherston J."/>
            <person name="Asfaw A."/>
            <person name="Simpson G.G."/>
            <person name="Dolezel J."/>
            <person name="Hendre P.S."/>
            <person name="Van Deynze A."/>
            <person name="Kumar P.L."/>
            <person name="Obidiegwu J.E."/>
            <person name="Bhattacharjee R."/>
            <person name="Rokhsar D.S."/>
        </authorList>
    </citation>
    <scope>NUCLEOTIDE SEQUENCE [LARGE SCALE GENOMIC DNA]</scope>
    <source>
        <strain evidence="2">cv. TDa95/00328</strain>
    </source>
</reference>
<dbReference type="EMBL" id="CM037028">
    <property type="protein sequence ID" value="KAH7657045.1"/>
    <property type="molecule type" value="Genomic_DNA"/>
</dbReference>
<keyword evidence="2" id="KW-1185">Reference proteome</keyword>